<evidence type="ECO:0000313" key="2">
    <source>
        <dbReference type="Proteomes" id="UP000284822"/>
    </source>
</evidence>
<comment type="caution">
    <text evidence="1">The sequence shown here is derived from an EMBL/GenBank/DDBJ whole genome shotgun (WGS) entry which is preliminary data.</text>
</comment>
<reference evidence="1 2" key="1">
    <citation type="submission" date="2018-07" db="EMBL/GenBank/DDBJ databases">
        <title>Genome sequences of six Lactobacillus spp. isolated from bumble bee guts.</title>
        <authorList>
            <person name="Motta E.V.S."/>
            <person name="Moran N.A."/>
        </authorList>
    </citation>
    <scope>NUCLEOTIDE SEQUENCE [LARGE SCALE GENOMIC DNA]</scope>
    <source>
        <strain evidence="1 2">LV-8.1</strain>
    </source>
</reference>
<evidence type="ECO:0000313" key="1">
    <source>
        <dbReference type="EMBL" id="RHW46802.1"/>
    </source>
</evidence>
<organism evidence="1 2">
    <name type="scientific">Bombilactobacillus bombi</name>
    <dbReference type="NCBI Taxonomy" id="1303590"/>
    <lineage>
        <taxon>Bacteria</taxon>
        <taxon>Bacillati</taxon>
        <taxon>Bacillota</taxon>
        <taxon>Bacilli</taxon>
        <taxon>Lactobacillales</taxon>
        <taxon>Lactobacillaceae</taxon>
        <taxon>Bombilactobacillus</taxon>
    </lineage>
</organism>
<dbReference type="EMBL" id="QOCS01000009">
    <property type="protein sequence ID" value="RHW46802.1"/>
    <property type="molecule type" value="Genomic_DNA"/>
</dbReference>
<sequence>MDKNQYVVMCGNYYVDAMHRNSLSYKNPTDIELHSDLKSALILNNIKDADDLARQVCGTVKRLDLKNVIYNVNKEVNYEN</sequence>
<name>A0A417Z840_9LACO</name>
<accession>A0A417Z840</accession>
<protein>
    <submittedName>
        <fullName evidence="1">Uncharacterized protein</fullName>
    </submittedName>
</protein>
<dbReference type="Proteomes" id="UP000284822">
    <property type="component" value="Unassembled WGS sequence"/>
</dbReference>
<proteinExistence type="predicted"/>
<dbReference type="RefSeq" id="WP_118910616.1">
    <property type="nucleotide sequence ID" value="NZ_QOCS01000009.1"/>
</dbReference>
<gene>
    <name evidence="1" type="ORF">DS832_04760</name>
</gene>
<dbReference type="AlphaFoldDB" id="A0A417Z840"/>